<accession>A0A430RR56</accession>
<dbReference type="AlphaFoldDB" id="A0A430RR56"/>
<organism evidence="1 2">
    <name type="scientific">Thermus scotoductus</name>
    <dbReference type="NCBI Taxonomy" id="37636"/>
    <lineage>
        <taxon>Bacteria</taxon>
        <taxon>Thermotogati</taxon>
        <taxon>Deinococcota</taxon>
        <taxon>Deinococci</taxon>
        <taxon>Thermales</taxon>
        <taxon>Thermaceae</taxon>
        <taxon>Thermus</taxon>
    </lineage>
</organism>
<dbReference type="EMBL" id="PELW01000389">
    <property type="protein sequence ID" value="RTH21693.1"/>
    <property type="molecule type" value="Genomic_DNA"/>
</dbReference>
<proteinExistence type="predicted"/>
<evidence type="ECO:0008006" key="3">
    <source>
        <dbReference type="Google" id="ProtNLM"/>
    </source>
</evidence>
<dbReference type="InterPro" id="IPR021330">
    <property type="entry name" value="DUF2939"/>
</dbReference>
<dbReference type="Pfam" id="PF11159">
    <property type="entry name" value="DUF2939"/>
    <property type="match status" value="1"/>
</dbReference>
<evidence type="ECO:0000313" key="1">
    <source>
        <dbReference type="EMBL" id="RTH21693.1"/>
    </source>
</evidence>
<dbReference type="Proteomes" id="UP000286712">
    <property type="component" value="Unassembled WGS sequence"/>
</dbReference>
<dbReference type="RefSeq" id="WP_126213393.1">
    <property type="nucleotide sequence ID" value="NZ_PELW01000389.1"/>
</dbReference>
<evidence type="ECO:0000313" key="2">
    <source>
        <dbReference type="Proteomes" id="UP000286712"/>
    </source>
</evidence>
<gene>
    <name evidence="1" type="ORF">CSW40_12515</name>
</gene>
<reference evidence="1 2" key="1">
    <citation type="journal article" date="2019" name="Extremophiles">
        <title>Biogeography of thermophiles and predominance of Thermus scotoductus in domestic water heaters.</title>
        <authorList>
            <person name="Wilpiszeski R.L."/>
            <person name="Zhang Z."/>
            <person name="House C.H."/>
        </authorList>
    </citation>
    <scope>NUCLEOTIDE SEQUENCE [LARGE SCALE GENOMIC DNA]</scope>
    <source>
        <strain evidence="1 2">27_S27</strain>
    </source>
</reference>
<name>A0A430RR56_THESC</name>
<sequence length="162" mass="18028">MKARWGLTILAFLLVLLGGYLVLSPYWALKGLQAAIERRDAAALEQYVDFPRVRESLKADLNAAMVKELEKAQDNPFMALGMIFAGGLVQALVDALLTPEGLASLGTGKDPGQASLEEVRQWRLKLQGLSRAYVHHKDDPQTGLVMERQGLRWRVVRIVYTP</sequence>
<protein>
    <recommendedName>
        <fullName evidence="3">DUF2939 domain-containing protein</fullName>
    </recommendedName>
</protein>
<comment type="caution">
    <text evidence="1">The sequence shown here is derived from an EMBL/GenBank/DDBJ whole genome shotgun (WGS) entry which is preliminary data.</text>
</comment>